<protein>
    <submittedName>
        <fullName evidence="1">Uncharacterized protein</fullName>
    </submittedName>
</protein>
<reference evidence="1" key="1">
    <citation type="submission" date="2018-05" db="EMBL/GenBank/DDBJ databases">
        <authorList>
            <person name="Lanie J.A."/>
            <person name="Ng W.-L."/>
            <person name="Kazmierczak K.M."/>
            <person name="Andrzejewski T.M."/>
            <person name="Davidsen T.M."/>
            <person name="Wayne K.J."/>
            <person name="Tettelin H."/>
            <person name="Glass J.I."/>
            <person name="Rusch D."/>
            <person name="Podicherti R."/>
            <person name="Tsui H.-C.T."/>
            <person name="Winkler M.E."/>
        </authorList>
    </citation>
    <scope>NUCLEOTIDE SEQUENCE</scope>
</reference>
<dbReference type="AlphaFoldDB" id="A0A382L651"/>
<name>A0A382L651_9ZZZZ</name>
<dbReference type="EMBL" id="UINC01085034">
    <property type="protein sequence ID" value="SVC32196.1"/>
    <property type="molecule type" value="Genomic_DNA"/>
</dbReference>
<organism evidence="1">
    <name type="scientific">marine metagenome</name>
    <dbReference type="NCBI Taxonomy" id="408172"/>
    <lineage>
        <taxon>unclassified sequences</taxon>
        <taxon>metagenomes</taxon>
        <taxon>ecological metagenomes</taxon>
    </lineage>
</organism>
<sequence>MDSNDFLLLSLAVTGLALLVSLFVGTSDRAVIEENPISGWKKFTIRPAALAGGDNQRTLVSSQESGGELEVLSGNSGSFPIKIGHRKHGALLVIEKPRLSLKSSLKMSLLGQPWIQIRTGRKEGIPRLVGAGTRLADEVPEAGSLRLNGDLPAREYEIRVREKVVATVFREQADDSADESSYR</sequence>
<feature type="non-terminal residue" evidence="1">
    <location>
        <position position="183"/>
    </location>
</feature>
<accession>A0A382L651</accession>
<evidence type="ECO:0000313" key="1">
    <source>
        <dbReference type="EMBL" id="SVC32196.1"/>
    </source>
</evidence>
<gene>
    <name evidence="1" type="ORF">METZ01_LOCUS285050</name>
</gene>
<proteinExistence type="predicted"/>